<evidence type="ECO:0000256" key="5">
    <source>
        <dbReference type="ARBA" id="ARBA00033055"/>
    </source>
</evidence>
<evidence type="ECO:0000256" key="2">
    <source>
        <dbReference type="ARBA" id="ARBA00020422"/>
    </source>
</evidence>
<evidence type="ECO:0000256" key="1">
    <source>
        <dbReference type="ARBA" id="ARBA00003681"/>
    </source>
</evidence>
<dbReference type="PANTHER" id="PTHR33705">
    <property type="entry name" value="PHOSPHOCARRIER PROTEIN HPR"/>
    <property type="match status" value="1"/>
</dbReference>
<dbReference type="NCBIfam" id="TIGR01003">
    <property type="entry name" value="PTS_HPr_family"/>
    <property type="match status" value="1"/>
</dbReference>
<evidence type="ECO:0000259" key="6">
    <source>
        <dbReference type="PROSITE" id="PS51350"/>
    </source>
</evidence>
<evidence type="ECO:0000313" key="8">
    <source>
        <dbReference type="Proteomes" id="UP000298685"/>
    </source>
</evidence>
<keyword evidence="4" id="KW-0762">Sugar transport</keyword>
<accession>A0A4D6Y7H8</accession>
<comment type="function">
    <text evidence="1">General (non sugar-specific) component of the phosphoenolpyruvate-dependent sugar phosphotransferase system (sugar PTS). This major carbohydrate active-transport system catalyzes the phosphorylation of incoming sugar substrates concomitantly with their translocation across the cell membrane. The phosphoryl group from phosphoenolpyruvate (PEP) is transferred to the phosphoryl carrier protein HPr by enzyme I. Phospho-HPr then transfers it to the PTS EIIA domain.</text>
</comment>
<keyword evidence="3" id="KW-0813">Transport</keyword>
<sequence>MFQKNVIITTPNGLHTRPAAKFVKSAQKFKSDITVTSNKISANAKSLFQLQTLDLTQNNSITITANGIDEVQSVEYLIQFLKKLK</sequence>
<reference evidence="7 8" key="1">
    <citation type="submission" date="2018-10" db="EMBL/GenBank/DDBJ databases">
        <title>Comparative functional genomics of the obligate endosymbiont Buchnera aphidicola.</title>
        <authorList>
            <person name="Chong R.A."/>
        </authorList>
    </citation>
    <scope>NUCLEOTIDE SEQUENCE [LARGE SCALE GENOMIC DNA]</scope>
    <source>
        <strain evidence="7 8">Ska</strain>
    </source>
</reference>
<dbReference type="PROSITE" id="PS51350">
    <property type="entry name" value="PTS_HPR_DOM"/>
    <property type="match status" value="1"/>
</dbReference>
<dbReference type="Proteomes" id="UP000298685">
    <property type="component" value="Chromosome"/>
</dbReference>
<protein>
    <recommendedName>
        <fullName evidence="2">Phosphocarrier protein HPr</fullName>
    </recommendedName>
    <alternativeName>
        <fullName evidence="5">Histidine-containing protein</fullName>
    </alternativeName>
</protein>
<dbReference type="InterPro" id="IPR050399">
    <property type="entry name" value="HPr"/>
</dbReference>
<organism evidence="7 8">
    <name type="scientific">Buchnera aphidicola</name>
    <name type="common">Sarucallis kahawaluokalani</name>
    <dbReference type="NCBI Taxonomy" id="1241878"/>
    <lineage>
        <taxon>Bacteria</taxon>
        <taxon>Pseudomonadati</taxon>
        <taxon>Pseudomonadota</taxon>
        <taxon>Gammaproteobacteria</taxon>
        <taxon>Enterobacterales</taxon>
        <taxon>Erwiniaceae</taxon>
        <taxon>Buchnera</taxon>
    </lineage>
</organism>
<dbReference type="PANTHER" id="PTHR33705:SF1">
    <property type="entry name" value="PHOSPHOCARRIER PROTEIN HPR"/>
    <property type="match status" value="1"/>
</dbReference>
<gene>
    <name evidence="7" type="ORF">D9V78_00250</name>
</gene>
<dbReference type="InterPro" id="IPR035895">
    <property type="entry name" value="HPr-like_sf"/>
</dbReference>
<evidence type="ECO:0000256" key="3">
    <source>
        <dbReference type="ARBA" id="ARBA00022448"/>
    </source>
</evidence>
<proteinExistence type="predicted"/>
<dbReference type="RefSeq" id="WP_158350278.1">
    <property type="nucleotide sequence ID" value="NZ_CP032999.1"/>
</dbReference>
<evidence type="ECO:0000256" key="4">
    <source>
        <dbReference type="ARBA" id="ARBA00022597"/>
    </source>
</evidence>
<name>A0A4D6Y7H8_9GAMM</name>
<dbReference type="InterPro" id="IPR000032">
    <property type="entry name" value="HPr-like"/>
</dbReference>
<dbReference type="SUPFAM" id="SSF55594">
    <property type="entry name" value="HPr-like"/>
    <property type="match status" value="1"/>
</dbReference>
<dbReference type="PRINTS" id="PR00107">
    <property type="entry name" value="PHOSPHOCPHPR"/>
</dbReference>
<dbReference type="Pfam" id="PF00381">
    <property type="entry name" value="PTS-HPr"/>
    <property type="match status" value="1"/>
</dbReference>
<dbReference type="Gene3D" id="3.30.1340.10">
    <property type="entry name" value="HPr-like"/>
    <property type="match status" value="1"/>
</dbReference>
<dbReference type="EMBL" id="CP032999">
    <property type="protein sequence ID" value="QCI25856.1"/>
    <property type="molecule type" value="Genomic_DNA"/>
</dbReference>
<dbReference type="CDD" id="cd00367">
    <property type="entry name" value="PTS-HPr_like"/>
    <property type="match status" value="1"/>
</dbReference>
<evidence type="ECO:0000313" key="7">
    <source>
        <dbReference type="EMBL" id="QCI25856.1"/>
    </source>
</evidence>
<dbReference type="AlphaFoldDB" id="A0A4D6Y7H8"/>
<dbReference type="OrthoDB" id="9809047at2"/>
<dbReference type="InterPro" id="IPR001020">
    <property type="entry name" value="PTS_HPr_His_P_site"/>
</dbReference>
<dbReference type="PROSITE" id="PS00369">
    <property type="entry name" value="PTS_HPR_HIS"/>
    <property type="match status" value="1"/>
</dbReference>
<feature type="domain" description="HPr" evidence="6">
    <location>
        <begin position="1"/>
        <end position="85"/>
    </location>
</feature>